<evidence type="ECO:0000256" key="1">
    <source>
        <dbReference type="ARBA" id="ARBA00001947"/>
    </source>
</evidence>
<evidence type="ECO:0000259" key="7">
    <source>
        <dbReference type="SMART" id="SM00829"/>
    </source>
</evidence>
<evidence type="ECO:0000313" key="8">
    <source>
        <dbReference type="EMBL" id="WOE74452.1"/>
    </source>
</evidence>
<dbReference type="InterPro" id="IPR013154">
    <property type="entry name" value="ADH-like_N"/>
</dbReference>
<evidence type="ECO:0000256" key="5">
    <source>
        <dbReference type="ARBA" id="ARBA00023027"/>
    </source>
</evidence>
<gene>
    <name evidence="8" type="ORF">RB602_11415</name>
</gene>
<keyword evidence="2 6" id="KW-0479">Metal-binding</keyword>
<dbReference type="PROSITE" id="PS00059">
    <property type="entry name" value="ADH_ZINC"/>
    <property type="match status" value="1"/>
</dbReference>
<evidence type="ECO:0000256" key="6">
    <source>
        <dbReference type="RuleBase" id="RU361277"/>
    </source>
</evidence>
<accession>A0AA97F726</accession>
<sequence>MKAALCTAPAQPLEIADITIDKPRGHEVLIRTHAVGMCHSDLKFIDGAFPFPMPFVPGHEASGVVEAVGDQVTRLKPGDHVITVLTAYCGHCESCLTGHITLCQEPTLKRDEDEEPCLHKADNTPLPHFLNLSAYAEQLLAHENSCVAINPDMPLDIAALMGCAVVTGSGAVFTDCNIEPGQSIAVIGCGGIGLAAINAASIAGAGQIIAIDPVPEKRALAESLGATHSFDSADESLVEAVITASHGGCHAVVEAVGRSQTVALAWEITRRGGITTVLGMVSPNDPVTLPGPSFLQGRTLKGSLMGSAPFPVTVPRLVNFYLQDRLKLDQLVGERLPLDQINTGLDKLRAGDGLRTLITFS</sequence>
<evidence type="ECO:0000256" key="4">
    <source>
        <dbReference type="ARBA" id="ARBA00023002"/>
    </source>
</evidence>
<dbReference type="GO" id="GO:0046294">
    <property type="term" value="P:formaldehyde catabolic process"/>
    <property type="evidence" value="ECO:0007669"/>
    <property type="project" value="TreeGrafter"/>
</dbReference>
<comment type="cofactor">
    <cofactor evidence="1 6">
        <name>Zn(2+)</name>
        <dbReference type="ChEBI" id="CHEBI:29105"/>
    </cofactor>
</comment>
<dbReference type="Gene3D" id="3.40.50.720">
    <property type="entry name" value="NAD(P)-binding Rossmann-like Domain"/>
    <property type="match status" value="1"/>
</dbReference>
<keyword evidence="9" id="KW-1185">Reference proteome</keyword>
<dbReference type="InterPro" id="IPR036291">
    <property type="entry name" value="NAD(P)-bd_dom_sf"/>
</dbReference>
<dbReference type="Pfam" id="PF08240">
    <property type="entry name" value="ADH_N"/>
    <property type="match status" value="1"/>
</dbReference>
<dbReference type="FunFam" id="3.40.50.720:FF:000003">
    <property type="entry name" value="S-(hydroxymethyl)glutathione dehydrogenase"/>
    <property type="match status" value="1"/>
</dbReference>
<name>A0AA97F726_9SPHN</name>
<dbReference type="GO" id="GO:0005829">
    <property type="term" value="C:cytosol"/>
    <property type="evidence" value="ECO:0007669"/>
    <property type="project" value="TreeGrafter"/>
</dbReference>
<evidence type="ECO:0000256" key="3">
    <source>
        <dbReference type="ARBA" id="ARBA00022833"/>
    </source>
</evidence>
<feature type="domain" description="Enoyl reductase (ER)" evidence="7">
    <location>
        <begin position="8"/>
        <end position="358"/>
    </location>
</feature>
<dbReference type="CDD" id="cd08279">
    <property type="entry name" value="Zn_ADH_class_III"/>
    <property type="match status" value="1"/>
</dbReference>
<protein>
    <submittedName>
        <fullName evidence="8">Zn-dependent alcohol dehydrogenase</fullName>
    </submittedName>
</protein>
<proteinExistence type="inferred from homology"/>
<evidence type="ECO:0000256" key="2">
    <source>
        <dbReference type="ARBA" id="ARBA00022723"/>
    </source>
</evidence>
<dbReference type="KEGG" id="acoa:RB602_11415"/>
<dbReference type="InterPro" id="IPR013149">
    <property type="entry name" value="ADH-like_C"/>
</dbReference>
<dbReference type="RefSeq" id="WP_317080705.1">
    <property type="nucleotide sequence ID" value="NZ_CP136594.1"/>
</dbReference>
<keyword evidence="5" id="KW-0520">NAD</keyword>
<dbReference type="PANTHER" id="PTHR43880:SF12">
    <property type="entry name" value="ALCOHOL DEHYDROGENASE CLASS-3"/>
    <property type="match status" value="1"/>
</dbReference>
<dbReference type="SMART" id="SM00829">
    <property type="entry name" value="PKS_ER"/>
    <property type="match status" value="1"/>
</dbReference>
<dbReference type="SUPFAM" id="SSF51735">
    <property type="entry name" value="NAD(P)-binding Rossmann-fold domains"/>
    <property type="match status" value="1"/>
</dbReference>
<dbReference type="Pfam" id="PF00107">
    <property type="entry name" value="ADH_zinc_N"/>
    <property type="match status" value="1"/>
</dbReference>
<dbReference type="EMBL" id="CP136594">
    <property type="protein sequence ID" value="WOE74452.1"/>
    <property type="molecule type" value="Genomic_DNA"/>
</dbReference>
<dbReference type="Gene3D" id="3.90.180.10">
    <property type="entry name" value="Medium-chain alcohol dehydrogenases, catalytic domain"/>
    <property type="match status" value="1"/>
</dbReference>
<dbReference type="InterPro" id="IPR002328">
    <property type="entry name" value="ADH_Zn_CS"/>
</dbReference>
<dbReference type="AlphaFoldDB" id="A0AA97F726"/>
<dbReference type="PANTHER" id="PTHR43880">
    <property type="entry name" value="ALCOHOL DEHYDROGENASE"/>
    <property type="match status" value="1"/>
</dbReference>
<dbReference type="GO" id="GO:0051903">
    <property type="term" value="F:S-(hydroxymethyl)glutathione dehydrogenase [NAD(P)+] activity"/>
    <property type="evidence" value="ECO:0007669"/>
    <property type="project" value="TreeGrafter"/>
</dbReference>
<organism evidence="8 9">
    <name type="scientific">Alterisphingorhabdus coralli</name>
    <dbReference type="NCBI Taxonomy" id="3071408"/>
    <lineage>
        <taxon>Bacteria</taxon>
        <taxon>Pseudomonadati</taxon>
        <taxon>Pseudomonadota</taxon>
        <taxon>Alphaproteobacteria</taxon>
        <taxon>Sphingomonadales</taxon>
        <taxon>Sphingomonadaceae</taxon>
        <taxon>Alterisphingorhabdus (ex Yan et al. 2024)</taxon>
    </lineage>
</organism>
<keyword evidence="4" id="KW-0560">Oxidoreductase</keyword>
<evidence type="ECO:0000313" key="9">
    <source>
        <dbReference type="Proteomes" id="UP001302429"/>
    </source>
</evidence>
<dbReference type="SUPFAM" id="SSF50129">
    <property type="entry name" value="GroES-like"/>
    <property type="match status" value="2"/>
</dbReference>
<reference evidence="8 9" key="1">
    <citation type="submission" date="2023-10" db="EMBL/GenBank/DDBJ databases">
        <title>Complete genome sequence of a Sphingomonadaceae bacterium.</title>
        <authorList>
            <person name="Yan C."/>
        </authorList>
    </citation>
    <scope>NUCLEOTIDE SEQUENCE [LARGE SCALE GENOMIC DNA]</scope>
    <source>
        <strain evidence="8 9">SCSIO 66989</strain>
    </source>
</reference>
<dbReference type="Proteomes" id="UP001302429">
    <property type="component" value="Chromosome"/>
</dbReference>
<keyword evidence="3 6" id="KW-0862">Zinc</keyword>
<comment type="similarity">
    <text evidence="6">Belongs to the zinc-containing alcohol dehydrogenase family.</text>
</comment>
<dbReference type="InterPro" id="IPR020843">
    <property type="entry name" value="ER"/>
</dbReference>
<dbReference type="InterPro" id="IPR011032">
    <property type="entry name" value="GroES-like_sf"/>
</dbReference>
<dbReference type="GO" id="GO:0008270">
    <property type="term" value="F:zinc ion binding"/>
    <property type="evidence" value="ECO:0007669"/>
    <property type="project" value="InterPro"/>
</dbReference>